<dbReference type="InterPro" id="IPR036388">
    <property type="entry name" value="WH-like_DNA-bd_sf"/>
</dbReference>
<dbReference type="EMBL" id="MT144090">
    <property type="protein sequence ID" value="QJA48552.1"/>
    <property type="molecule type" value="Genomic_DNA"/>
</dbReference>
<gene>
    <name evidence="1" type="ORF">TM448A01027_0004</name>
</gene>
<sequence>MQKSYYAIIPATVRYDNDLMPNAKLLYGEISALCNHKGYCWANNQYFAELYNVDKMTISRWIRKLKSKHYIIVKIQYRPDSMEIRSRHIYINDTPIDEKVYTPIDEKVYTPIDEKVYDNNTDI</sequence>
<dbReference type="Pfam" id="PF13730">
    <property type="entry name" value="HTH_36"/>
    <property type="match status" value="1"/>
</dbReference>
<reference evidence="1" key="1">
    <citation type="submission" date="2020-03" db="EMBL/GenBank/DDBJ databases">
        <title>The deep terrestrial virosphere.</title>
        <authorList>
            <person name="Holmfeldt K."/>
            <person name="Nilsson E."/>
            <person name="Simone D."/>
            <person name="Lopez-Fernandez M."/>
            <person name="Wu X."/>
            <person name="de Brujin I."/>
            <person name="Lundin D."/>
            <person name="Andersson A."/>
            <person name="Bertilsson S."/>
            <person name="Dopson M."/>
        </authorList>
    </citation>
    <scope>NUCLEOTIDE SEQUENCE</scope>
    <source>
        <strain evidence="1">TM448A01027</strain>
    </source>
</reference>
<dbReference type="AlphaFoldDB" id="A0A6H1ZM49"/>
<dbReference type="Gene3D" id="1.10.10.10">
    <property type="entry name" value="Winged helix-like DNA-binding domain superfamily/Winged helix DNA-binding domain"/>
    <property type="match status" value="1"/>
</dbReference>
<evidence type="ECO:0000313" key="1">
    <source>
        <dbReference type="EMBL" id="QJA48552.1"/>
    </source>
</evidence>
<proteinExistence type="predicted"/>
<name>A0A6H1ZM49_9ZZZZ</name>
<accession>A0A6H1ZM49</accession>
<protein>
    <submittedName>
        <fullName evidence="1">Putative DNA binding, helix-turn-helix domain containing protein</fullName>
    </submittedName>
</protein>
<organism evidence="1">
    <name type="scientific">viral metagenome</name>
    <dbReference type="NCBI Taxonomy" id="1070528"/>
    <lineage>
        <taxon>unclassified sequences</taxon>
        <taxon>metagenomes</taxon>
        <taxon>organismal metagenomes</taxon>
    </lineage>
</organism>